<name>A0A2B4SR69_STYPI</name>
<feature type="transmembrane region" description="Helical" evidence="2">
    <location>
        <begin position="48"/>
        <end position="70"/>
    </location>
</feature>
<dbReference type="Proteomes" id="UP000225706">
    <property type="component" value="Unassembled WGS sequence"/>
</dbReference>
<comment type="caution">
    <text evidence="4">The sequence shown here is derived from an EMBL/GenBank/DDBJ whole genome shotgun (WGS) entry which is preliminary data.</text>
</comment>
<dbReference type="OrthoDB" id="5983918at2759"/>
<gene>
    <name evidence="4" type="ORF">AWC38_SpisGene4071</name>
</gene>
<dbReference type="EMBL" id="LSMT01000040">
    <property type="protein sequence ID" value="PFX31098.1"/>
    <property type="molecule type" value="Genomic_DNA"/>
</dbReference>
<evidence type="ECO:0000313" key="5">
    <source>
        <dbReference type="Proteomes" id="UP000225706"/>
    </source>
</evidence>
<keyword evidence="1" id="KW-0175">Coiled coil</keyword>
<evidence type="ECO:0000256" key="2">
    <source>
        <dbReference type="SAM" id="Phobius"/>
    </source>
</evidence>
<keyword evidence="3" id="KW-0732">Signal</keyword>
<keyword evidence="2" id="KW-1133">Transmembrane helix</keyword>
<feature type="coiled-coil region" evidence="1">
    <location>
        <begin position="70"/>
        <end position="101"/>
    </location>
</feature>
<keyword evidence="2" id="KW-0472">Membrane</keyword>
<dbReference type="AlphaFoldDB" id="A0A2B4SR69"/>
<keyword evidence="5" id="KW-1185">Reference proteome</keyword>
<feature type="chain" id="PRO_5012225413" evidence="3">
    <location>
        <begin position="17"/>
        <end position="255"/>
    </location>
</feature>
<sequence>MRKLTVVFLVWFLVTALQISRTEDDMGCFPIDVTSSDTVWKKNAPYEIGYPLLYIALVLLTLIRFLCLLISSKETLLEQYENEQKREQTEVESEIDEDEKEYMVAATEPADVTSAEPSILSDSNVFIAEQLVESVELHQPETGASCMVMEMPLTDERRQKKITVPEQLPDMAPVNTTDSFTYHIKLGEVLESKICPESSLGKACVVVAVGAIISYGIYRLVSQIGSTNHGRVPAPLTNQMSNVKWCPLMFFVLPQ</sequence>
<reference evidence="5" key="1">
    <citation type="journal article" date="2017" name="bioRxiv">
        <title>Comparative analysis of the genomes of Stylophora pistillata and Acropora digitifera provides evidence for extensive differences between species of corals.</title>
        <authorList>
            <person name="Voolstra C.R."/>
            <person name="Li Y."/>
            <person name="Liew Y.J."/>
            <person name="Baumgarten S."/>
            <person name="Zoccola D."/>
            <person name="Flot J.-F."/>
            <person name="Tambutte S."/>
            <person name="Allemand D."/>
            <person name="Aranda M."/>
        </authorList>
    </citation>
    <scope>NUCLEOTIDE SEQUENCE [LARGE SCALE GENOMIC DNA]</scope>
</reference>
<feature type="signal peptide" evidence="3">
    <location>
        <begin position="1"/>
        <end position="16"/>
    </location>
</feature>
<protein>
    <submittedName>
        <fullName evidence="4">Uncharacterized protein</fullName>
    </submittedName>
</protein>
<keyword evidence="2" id="KW-0812">Transmembrane</keyword>
<evidence type="ECO:0000256" key="1">
    <source>
        <dbReference type="SAM" id="Coils"/>
    </source>
</evidence>
<accession>A0A2B4SR69</accession>
<evidence type="ECO:0000313" key="4">
    <source>
        <dbReference type="EMBL" id="PFX31098.1"/>
    </source>
</evidence>
<proteinExistence type="predicted"/>
<evidence type="ECO:0000256" key="3">
    <source>
        <dbReference type="SAM" id="SignalP"/>
    </source>
</evidence>
<organism evidence="4 5">
    <name type="scientific">Stylophora pistillata</name>
    <name type="common">Smooth cauliflower coral</name>
    <dbReference type="NCBI Taxonomy" id="50429"/>
    <lineage>
        <taxon>Eukaryota</taxon>
        <taxon>Metazoa</taxon>
        <taxon>Cnidaria</taxon>
        <taxon>Anthozoa</taxon>
        <taxon>Hexacorallia</taxon>
        <taxon>Scleractinia</taxon>
        <taxon>Astrocoeniina</taxon>
        <taxon>Pocilloporidae</taxon>
        <taxon>Stylophora</taxon>
    </lineage>
</organism>